<comment type="catalytic activity">
    <reaction evidence="8">
        <text>H2O(in) = H2O(out)</text>
        <dbReference type="Rhea" id="RHEA:29667"/>
        <dbReference type="ChEBI" id="CHEBI:15377"/>
    </reaction>
</comment>
<feature type="transmembrane region" description="Helical" evidence="10">
    <location>
        <begin position="129"/>
        <end position="151"/>
    </location>
</feature>
<dbReference type="GO" id="GO:0015250">
    <property type="term" value="F:water channel activity"/>
    <property type="evidence" value="ECO:0007669"/>
    <property type="project" value="TreeGrafter"/>
</dbReference>
<dbReference type="PANTHER" id="PTHR43829:SF9">
    <property type="entry name" value="AQUAPORIN-9"/>
    <property type="match status" value="1"/>
</dbReference>
<gene>
    <name evidence="12" type="ORF">CONPUDRAFT_108008</name>
</gene>
<keyword evidence="5" id="KW-0677">Repeat</keyword>
<evidence type="ECO:0000313" key="13">
    <source>
        <dbReference type="Proteomes" id="UP000053558"/>
    </source>
</evidence>
<feature type="transmembrane region" description="Helical" evidence="10">
    <location>
        <begin position="163"/>
        <end position="187"/>
    </location>
</feature>
<evidence type="ECO:0000256" key="2">
    <source>
        <dbReference type="ARBA" id="ARBA00006175"/>
    </source>
</evidence>
<evidence type="ECO:0000256" key="6">
    <source>
        <dbReference type="ARBA" id="ARBA00022989"/>
    </source>
</evidence>
<dbReference type="AlphaFoldDB" id="A0A5M3MHU7"/>
<dbReference type="InterPro" id="IPR022357">
    <property type="entry name" value="MIP_CS"/>
</dbReference>
<evidence type="ECO:0000256" key="10">
    <source>
        <dbReference type="SAM" id="Phobius"/>
    </source>
</evidence>
<feature type="transmembrane region" description="Helical" evidence="10">
    <location>
        <begin position="75"/>
        <end position="97"/>
    </location>
</feature>
<dbReference type="EMBL" id="JH711582">
    <property type="protein sequence ID" value="EIW78215.1"/>
    <property type="molecule type" value="Genomic_DNA"/>
</dbReference>
<keyword evidence="3 9" id="KW-0813">Transport</keyword>
<dbReference type="RefSeq" id="XP_007771292.1">
    <property type="nucleotide sequence ID" value="XM_007773102.1"/>
</dbReference>
<dbReference type="Gene3D" id="1.20.1080.10">
    <property type="entry name" value="Glycerol uptake facilitator protein"/>
    <property type="match status" value="1"/>
</dbReference>
<dbReference type="FunFam" id="1.20.1080.10:FF:000027">
    <property type="entry name" value="MIP aquaporin"/>
    <property type="match status" value="1"/>
</dbReference>
<proteinExistence type="inferred from homology"/>
<evidence type="ECO:0000256" key="3">
    <source>
        <dbReference type="ARBA" id="ARBA00022448"/>
    </source>
</evidence>
<dbReference type="GO" id="GO:0005886">
    <property type="term" value="C:plasma membrane"/>
    <property type="evidence" value="ECO:0007669"/>
    <property type="project" value="TreeGrafter"/>
</dbReference>
<feature type="signal peptide" evidence="11">
    <location>
        <begin position="1"/>
        <end position="17"/>
    </location>
</feature>
<feature type="transmembrane region" description="Helical" evidence="10">
    <location>
        <begin position="33"/>
        <end position="54"/>
    </location>
</feature>
<evidence type="ECO:0000256" key="9">
    <source>
        <dbReference type="RuleBase" id="RU000477"/>
    </source>
</evidence>
<feature type="chain" id="PRO_5024410588" evidence="11">
    <location>
        <begin position="18"/>
        <end position="276"/>
    </location>
</feature>
<dbReference type="InterPro" id="IPR000425">
    <property type="entry name" value="MIP"/>
</dbReference>
<dbReference type="CDD" id="cd00333">
    <property type="entry name" value="MIP"/>
    <property type="match status" value="1"/>
</dbReference>
<evidence type="ECO:0000256" key="11">
    <source>
        <dbReference type="SAM" id="SignalP"/>
    </source>
</evidence>
<sequence>MILVLFGVGTLCQVGLSSSTNVSSTPKGDFLSITFGMAIGVATGVWVSGGISGGHINPAVTVAMAALRGFPWKKVPVYCFAQLMGALCGGGIVYANYYHAINAFEGGSGIRTVSKTAGLFATYASGYESNIGCFFSELLPSALLMIGILAFTDKRNSPPPPGLMALALFLVMVGIGIAMGMNTGYAINPARDLGPRIMTAMVGYGKGVFTFRNQYWLWCPVLGPIAGCLAGGILYDTLIFTGPESIINAPDAITKDKHMNTCQVACNKVPDVSRMA</sequence>
<dbReference type="PRINTS" id="PR02019">
    <property type="entry name" value="AQUAPORIN7"/>
</dbReference>
<evidence type="ECO:0000313" key="12">
    <source>
        <dbReference type="EMBL" id="EIW78215.1"/>
    </source>
</evidence>
<dbReference type="InterPro" id="IPR023271">
    <property type="entry name" value="Aquaporin-like"/>
</dbReference>
<evidence type="ECO:0000256" key="4">
    <source>
        <dbReference type="ARBA" id="ARBA00022692"/>
    </source>
</evidence>
<dbReference type="KEGG" id="cput:CONPUDRAFT_108008"/>
<organism evidence="12 13">
    <name type="scientific">Coniophora puteana (strain RWD-64-598)</name>
    <name type="common">Brown rot fungus</name>
    <dbReference type="NCBI Taxonomy" id="741705"/>
    <lineage>
        <taxon>Eukaryota</taxon>
        <taxon>Fungi</taxon>
        <taxon>Dikarya</taxon>
        <taxon>Basidiomycota</taxon>
        <taxon>Agaricomycotina</taxon>
        <taxon>Agaricomycetes</taxon>
        <taxon>Agaricomycetidae</taxon>
        <taxon>Boletales</taxon>
        <taxon>Coniophorineae</taxon>
        <taxon>Coniophoraceae</taxon>
        <taxon>Coniophora</taxon>
    </lineage>
</organism>
<comment type="similarity">
    <text evidence="2 9">Belongs to the MIP/aquaporin (TC 1.A.8) family.</text>
</comment>
<protein>
    <submittedName>
        <fullName evidence="12">Aquaporin</fullName>
    </submittedName>
</protein>
<evidence type="ECO:0000256" key="7">
    <source>
        <dbReference type="ARBA" id="ARBA00023136"/>
    </source>
</evidence>
<comment type="caution">
    <text evidence="12">The sequence shown here is derived from an EMBL/GenBank/DDBJ whole genome shotgun (WGS) entry which is preliminary data.</text>
</comment>
<name>A0A5M3MHU7_CONPW</name>
<feature type="transmembrane region" description="Helical" evidence="10">
    <location>
        <begin position="215"/>
        <end position="235"/>
    </location>
</feature>
<dbReference type="GeneID" id="19198683"/>
<keyword evidence="11" id="KW-0732">Signal</keyword>
<keyword evidence="4 9" id="KW-0812">Transmembrane</keyword>
<keyword evidence="6 10" id="KW-1133">Transmembrane helix</keyword>
<dbReference type="Pfam" id="PF00230">
    <property type="entry name" value="MIP"/>
    <property type="match status" value="1"/>
</dbReference>
<dbReference type="GO" id="GO:0015254">
    <property type="term" value="F:glycerol channel activity"/>
    <property type="evidence" value="ECO:0007669"/>
    <property type="project" value="TreeGrafter"/>
</dbReference>
<dbReference type="OrthoDB" id="3222at2759"/>
<accession>A0A5M3MHU7</accession>
<evidence type="ECO:0000256" key="5">
    <source>
        <dbReference type="ARBA" id="ARBA00022737"/>
    </source>
</evidence>
<reference evidence="13" key="1">
    <citation type="journal article" date="2012" name="Science">
        <title>The Paleozoic origin of enzymatic lignin decomposition reconstructed from 31 fungal genomes.</title>
        <authorList>
            <person name="Floudas D."/>
            <person name="Binder M."/>
            <person name="Riley R."/>
            <person name="Barry K."/>
            <person name="Blanchette R.A."/>
            <person name="Henrissat B."/>
            <person name="Martinez A.T."/>
            <person name="Otillar R."/>
            <person name="Spatafora J.W."/>
            <person name="Yadav J.S."/>
            <person name="Aerts A."/>
            <person name="Benoit I."/>
            <person name="Boyd A."/>
            <person name="Carlson A."/>
            <person name="Copeland A."/>
            <person name="Coutinho P.M."/>
            <person name="de Vries R.P."/>
            <person name="Ferreira P."/>
            <person name="Findley K."/>
            <person name="Foster B."/>
            <person name="Gaskell J."/>
            <person name="Glotzer D."/>
            <person name="Gorecki P."/>
            <person name="Heitman J."/>
            <person name="Hesse C."/>
            <person name="Hori C."/>
            <person name="Igarashi K."/>
            <person name="Jurgens J.A."/>
            <person name="Kallen N."/>
            <person name="Kersten P."/>
            <person name="Kohler A."/>
            <person name="Kuees U."/>
            <person name="Kumar T.K.A."/>
            <person name="Kuo A."/>
            <person name="LaButti K."/>
            <person name="Larrondo L.F."/>
            <person name="Lindquist E."/>
            <person name="Ling A."/>
            <person name="Lombard V."/>
            <person name="Lucas S."/>
            <person name="Lundell T."/>
            <person name="Martin R."/>
            <person name="McLaughlin D.J."/>
            <person name="Morgenstern I."/>
            <person name="Morin E."/>
            <person name="Murat C."/>
            <person name="Nagy L.G."/>
            <person name="Nolan M."/>
            <person name="Ohm R.A."/>
            <person name="Patyshakuliyeva A."/>
            <person name="Rokas A."/>
            <person name="Ruiz-Duenas F.J."/>
            <person name="Sabat G."/>
            <person name="Salamov A."/>
            <person name="Samejima M."/>
            <person name="Schmutz J."/>
            <person name="Slot J.C."/>
            <person name="St John F."/>
            <person name="Stenlid J."/>
            <person name="Sun H."/>
            <person name="Sun S."/>
            <person name="Syed K."/>
            <person name="Tsang A."/>
            <person name="Wiebenga A."/>
            <person name="Young D."/>
            <person name="Pisabarro A."/>
            <person name="Eastwood D.C."/>
            <person name="Martin F."/>
            <person name="Cullen D."/>
            <person name="Grigoriev I.V."/>
            <person name="Hibbett D.S."/>
        </authorList>
    </citation>
    <scope>NUCLEOTIDE SEQUENCE [LARGE SCALE GENOMIC DNA]</scope>
    <source>
        <strain evidence="13">RWD-64-598 SS2</strain>
    </source>
</reference>
<dbReference type="InterPro" id="IPR050363">
    <property type="entry name" value="MIP/Aquaporin"/>
</dbReference>
<keyword evidence="13" id="KW-1185">Reference proteome</keyword>
<evidence type="ECO:0000256" key="8">
    <source>
        <dbReference type="ARBA" id="ARBA00034651"/>
    </source>
</evidence>
<dbReference type="PRINTS" id="PR00783">
    <property type="entry name" value="MINTRINSICP"/>
</dbReference>
<dbReference type="PROSITE" id="PS00221">
    <property type="entry name" value="MIP"/>
    <property type="match status" value="1"/>
</dbReference>
<evidence type="ECO:0000256" key="1">
    <source>
        <dbReference type="ARBA" id="ARBA00004141"/>
    </source>
</evidence>
<comment type="subcellular location">
    <subcellularLocation>
        <location evidence="1">Membrane</location>
        <topology evidence="1">Multi-pass membrane protein</topology>
    </subcellularLocation>
</comment>
<keyword evidence="7 10" id="KW-0472">Membrane</keyword>
<dbReference type="OMA" id="FTSHHYY"/>
<dbReference type="PANTHER" id="PTHR43829">
    <property type="entry name" value="AQUAPORIN OR AQUAGLYCEROPORIN RELATED"/>
    <property type="match status" value="1"/>
</dbReference>
<dbReference type="Proteomes" id="UP000053558">
    <property type="component" value="Unassembled WGS sequence"/>
</dbReference>
<dbReference type="NCBIfam" id="TIGR00861">
    <property type="entry name" value="MIP"/>
    <property type="match status" value="1"/>
</dbReference>
<dbReference type="SUPFAM" id="SSF81338">
    <property type="entry name" value="Aquaporin-like"/>
    <property type="match status" value="1"/>
</dbReference>